<dbReference type="OrthoDB" id="272077at2759"/>
<dbReference type="EMBL" id="ML996689">
    <property type="protein sequence ID" value="KAF2403766.1"/>
    <property type="molecule type" value="Genomic_DNA"/>
</dbReference>
<keyword evidence="1" id="KW-0677">Repeat</keyword>
<dbReference type="Gene3D" id="1.25.40.10">
    <property type="entry name" value="Tetratricopeptide repeat domain"/>
    <property type="match status" value="2"/>
</dbReference>
<dbReference type="InterPro" id="IPR011990">
    <property type="entry name" value="TPR-like_helical_dom_sf"/>
</dbReference>
<name>A0A6G1I6L4_9PEZI</name>
<feature type="region of interest" description="Disordered" evidence="2">
    <location>
        <begin position="553"/>
        <end position="578"/>
    </location>
</feature>
<dbReference type="PANTHER" id="PTHR46430:SF1">
    <property type="entry name" value="CHITIN SYNTHASE REGULATOR SKT5-RELATED"/>
    <property type="match status" value="1"/>
</dbReference>
<dbReference type="Pfam" id="PF08238">
    <property type="entry name" value="Sel1"/>
    <property type="match status" value="7"/>
</dbReference>
<keyword evidence="4" id="KW-1185">Reference proteome</keyword>
<reference evidence="3" key="1">
    <citation type="journal article" date="2020" name="Stud. Mycol.">
        <title>101 Dothideomycetes genomes: a test case for predicting lifestyles and emergence of pathogens.</title>
        <authorList>
            <person name="Haridas S."/>
            <person name="Albert R."/>
            <person name="Binder M."/>
            <person name="Bloem J."/>
            <person name="Labutti K."/>
            <person name="Salamov A."/>
            <person name="Andreopoulos B."/>
            <person name="Baker S."/>
            <person name="Barry K."/>
            <person name="Bills G."/>
            <person name="Bluhm B."/>
            <person name="Cannon C."/>
            <person name="Castanera R."/>
            <person name="Culley D."/>
            <person name="Daum C."/>
            <person name="Ezra D."/>
            <person name="Gonzalez J."/>
            <person name="Henrissat B."/>
            <person name="Kuo A."/>
            <person name="Liang C."/>
            <person name="Lipzen A."/>
            <person name="Lutzoni F."/>
            <person name="Magnuson J."/>
            <person name="Mondo S."/>
            <person name="Nolan M."/>
            <person name="Ohm R."/>
            <person name="Pangilinan J."/>
            <person name="Park H.-J."/>
            <person name="Ramirez L."/>
            <person name="Alfaro M."/>
            <person name="Sun H."/>
            <person name="Tritt A."/>
            <person name="Yoshinaga Y."/>
            <person name="Zwiers L.-H."/>
            <person name="Turgeon B."/>
            <person name="Goodwin S."/>
            <person name="Spatafora J."/>
            <person name="Crous P."/>
            <person name="Grigoriev I."/>
        </authorList>
    </citation>
    <scope>NUCLEOTIDE SEQUENCE</scope>
    <source>
        <strain evidence="3">CBS 262.69</strain>
    </source>
</reference>
<protein>
    <submittedName>
        <fullName evidence="3">HCP-like protein</fullName>
    </submittedName>
</protein>
<evidence type="ECO:0000313" key="4">
    <source>
        <dbReference type="Proteomes" id="UP000799640"/>
    </source>
</evidence>
<accession>A0A6G1I6L4</accession>
<organism evidence="3 4">
    <name type="scientific">Trichodelitschia bisporula</name>
    <dbReference type="NCBI Taxonomy" id="703511"/>
    <lineage>
        <taxon>Eukaryota</taxon>
        <taxon>Fungi</taxon>
        <taxon>Dikarya</taxon>
        <taxon>Ascomycota</taxon>
        <taxon>Pezizomycotina</taxon>
        <taxon>Dothideomycetes</taxon>
        <taxon>Dothideomycetes incertae sedis</taxon>
        <taxon>Phaeotrichales</taxon>
        <taxon>Phaeotrichaceae</taxon>
        <taxon>Trichodelitschia</taxon>
    </lineage>
</organism>
<dbReference type="SUPFAM" id="SSF81901">
    <property type="entry name" value="HCP-like"/>
    <property type="match status" value="1"/>
</dbReference>
<feature type="compositionally biased region" description="Polar residues" evidence="2">
    <location>
        <begin position="135"/>
        <end position="146"/>
    </location>
</feature>
<evidence type="ECO:0000256" key="2">
    <source>
        <dbReference type="SAM" id="MobiDB-lite"/>
    </source>
</evidence>
<evidence type="ECO:0000313" key="3">
    <source>
        <dbReference type="EMBL" id="KAF2403766.1"/>
    </source>
</evidence>
<dbReference type="InterPro" id="IPR051726">
    <property type="entry name" value="Chitin_Synth_Reg"/>
</dbReference>
<dbReference type="SMART" id="SM00671">
    <property type="entry name" value="SEL1"/>
    <property type="match status" value="7"/>
</dbReference>
<evidence type="ECO:0000256" key="1">
    <source>
        <dbReference type="ARBA" id="ARBA00022737"/>
    </source>
</evidence>
<dbReference type="InterPro" id="IPR006597">
    <property type="entry name" value="Sel1-like"/>
</dbReference>
<proteinExistence type="predicted"/>
<gene>
    <name evidence="3" type="ORF">EJ06DRAFT_471113</name>
</gene>
<dbReference type="Proteomes" id="UP000799640">
    <property type="component" value="Unassembled WGS sequence"/>
</dbReference>
<feature type="region of interest" description="Disordered" evidence="2">
    <location>
        <begin position="1"/>
        <end position="160"/>
    </location>
</feature>
<sequence>MTIPPTQTLPIRVEHIRQASDAVPPSQAAEIASVTEASVPDEPAVLDEEEQPAELYPALQYAHQPYVPPSVPPKEKARVSPVSAESRGPTPPHLRVPTDGDDSSVPQRPRSALTVGSGSDGSHGRNSLPRLGIGSSASPVNGTPSPRLSARGFSANRHSPDHRPMSYVDLLSHVPYHQQTAPAPQLDNSFLRRAVGSNASLLKTSQTLEMYRANLKKTTEPEVQYEFAIFMIQTAMELPPDEPTGQGQPGQLSRSELIREARHVLQKLADRSYPFAQYYLADGFSSGLFNKGKPDYDRAFPLFLAASKHMHAESGFRAALCYEFGWGCRKDYLKAQQFYRASAARGHPGAACRLGVALIEGLLGLSGTREERREGIKWLKRAAENADGQYNSAPYELGKLHEHGFGDEIFKDEVYAAQLFTQSADLGHPEANLVMGKAYEHGLLKCPKDAALSIHFYNGAAQAGLPEAMMALCAWYLFGAEPVLPKDEGEAFEWAKRAADLGYAKAQYAVGYFKEIGIGCRQDTLDANVWYVKAADQGEERAKQRLAVIRDAASGGSGSGNGGDKQKSKKGLLGKLGL</sequence>
<dbReference type="AlphaFoldDB" id="A0A6G1I6L4"/>
<dbReference type="PANTHER" id="PTHR46430">
    <property type="entry name" value="PROTEIN SKT5-RELATED"/>
    <property type="match status" value="1"/>
</dbReference>